<dbReference type="RefSeq" id="WP_106126618.1">
    <property type="nucleotide sequence ID" value="NZ_PVZG01000005.1"/>
</dbReference>
<keyword evidence="1" id="KW-0732">Signal</keyword>
<evidence type="ECO:0000256" key="1">
    <source>
        <dbReference type="SAM" id="SignalP"/>
    </source>
</evidence>
<organism evidence="2 3">
    <name type="scientific">Pseudosporangium ferrugineum</name>
    <dbReference type="NCBI Taxonomy" id="439699"/>
    <lineage>
        <taxon>Bacteria</taxon>
        <taxon>Bacillati</taxon>
        <taxon>Actinomycetota</taxon>
        <taxon>Actinomycetes</taxon>
        <taxon>Micromonosporales</taxon>
        <taxon>Micromonosporaceae</taxon>
        <taxon>Pseudosporangium</taxon>
    </lineage>
</organism>
<keyword evidence="3" id="KW-1185">Reference proteome</keyword>
<evidence type="ECO:0008006" key="4">
    <source>
        <dbReference type="Google" id="ProtNLM"/>
    </source>
</evidence>
<dbReference type="OrthoDB" id="3530127at2"/>
<feature type="signal peptide" evidence="1">
    <location>
        <begin position="1"/>
        <end position="27"/>
    </location>
</feature>
<reference evidence="2 3" key="1">
    <citation type="submission" date="2018-03" db="EMBL/GenBank/DDBJ databases">
        <title>Genomic Encyclopedia of Archaeal and Bacterial Type Strains, Phase II (KMG-II): from individual species to whole genera.</title>
        <authorList>
            <person name="Goeker M."/>
        </authorList>
    </citation>
    <scope>NUCLEOTIDE SEQUENCE [LARGE SCALE GENOMIC DNA]</scope>
    <source>
        <strain evidence="2 3">DSM 45348</strain>
    </source>
</reference>
<sequence length="144" mass="15643">MKRTIPVLAAVAGVLGATLTGTAPASAAGAVDCNSPEYTRVLETYIPTNIQRPAVDGRQYNINGPDAFTYQVCVDIPDTSTFTIEVRDWAPNGGPQTVWTDDRPGDKVFRFPAGANHFWQVYGTMTGPGSTYITYKWAEKRLPA</sequence>
<dbReference type="Proteomes" id="UP000239209">
    <property type="component" value="Unassembled WGS sequence"/>
</dbReference>
<name>A0A2T0S968_9ACTN</name>
<gene>
    <name evidence="2" type="ORF">CLV70_10599</name>
</gene>
<dbReference type="EMBL" id="PVZG01000005">
    <property type="protein sequence ID" value="PRY29931.1"/>
    <property type="molecule type" value="Genomic_DNA"/>
</dbReference>
<evidence type="ECO:0000313" key="2">
    <source>
        <dbReference type="EMBL" id="PRY29931.1"/>
    </source>
</evidence>
<protein>
    <recommendedName>
        <fullName evidence="4">Secreted protein</fullName>
    </recommendedName>
</protein>
<proteinExistence type="predicted"/>
<accession>A0A2T0S968</accession>
<feature type="chain" id="PRO_5015635638" description="Secreted protein" evidence="1">
    <location>
        <begin position="28"/>
        <end position="144"/>
    </location>
</feature>
<comment type="caution">
    <text evidence="2">The sequence shown here is derived from an EMBL/GenBank/DDBJ whole genome shotgun (WGS) entry which is preliminary data.</text>
</comment>
<evidence type="ECO:0000313" key="3">
    <source>
        <dbReference type="Proteomes" id="UP000239209"/>
    </source>
</evidence>
<dbReference type="AlphaFoldDB" id="A0A2T0S968"/>